<feature type="domain" description="Dynein heavy chain C-terminal" evidence="1">
    <location>
        <begin position="2"/>
        <end position="112"/>
    </location>
</feature>
<name>A0AAD7T181_9TELE</name>
<comment type="caution">
    <text evidence="2">The sequence shown here is derived from an EMBL/GenBank/DDBJ whole genome shotgun (WGS) entry which is preliminary data.</text>
</comment>
<sequence length="124" mass="13882">MDCSTLYTHITLYSSEEEATEKPGQGCFVSGICLEGADWDLVENGCLVRSKPKMLLVQLPILKVIPIEAHCLKLQNTLRTPVYTTSMRRNAMGVGLVFEADLFTTKHVSHWVPLQLSSSLLLFR</sequence>
<dbReference type="Pfam" id="PF18199">
    <property type="entry name" value="Dynein_C"/>
    <property type="match status" value="1"/>
</dbReference>
<organism evidence="2 3">
    <name type="scientific">Aldrovandia affinis</name>
    <dbReference type="NCBI Taxonomy" id="143900"/>
    <lineage>
        <taxon>Eukaryota</taxon>
        <taxon>Metazoa</taxon>
        <taxon>Chordata</taxon>
        <taxon>Craniata</taxon>
        <taxon>Vertebrata</taxon>
        <taxon>Euteleostomi</taxon>
        <taxon>Actinopterygii</taxon>
        <taxon>Neopterygii</taxon>
        <taxon>Teleostei</taxon>
        <taxon>Notacanthiformes</taxon>
        <taxon>Halosauridae</taxon>
        <taxon>Aldrovandia</taxon>
    </lineage>
</organism>
<dbReference type="FunFam" id="3.10.490.20:FF:000006">
    <property type="entry name" value="Dynein axonemal heavy chain 10"/>
    <property type="match status" value="1"/>
</dbReference>
<dbReference type="InterPro" id="IPR043160">
    <property type="entry name" value="Dynein_C_barrel"/>
</dbReference>
<gene>
    <name evidence="2" type="ORF">AAFF_G00128440</name>
</gene>
<protein>
    <recommendedName>
        <fullName evidence="1">Dynein heavy chain C-terminal domain-containing protein</fullName>
    </recommendedName>
</protein>
<dbReference type="AlphaFoldDB" id="A0AAD7T181"/>
<dbReference type="InterPro" id="IPR026983">
    <property type="entry name" value="DHC"/>
</dbReference>
<dbReference type="InterPro" id="IPR041228">
    <property type="entry name" value="Dynein_C"/>
</dbReference>
<evidence type="ECO:0000313" key="2">
    <source>
        <dbReference type="EMBL" id="KAJ8412508.1"/>
    </source>
</evidence>
<proteinExistence type="predicted"/>
<dbReference type="GO" id="GO:0045505">
    <property type="term" value="F:dynein intermediate chain binding"/>
    <property type="evidence" value="ECO:0007669"/>
    <property type="project" value="InterPro"/>
</dbReference>
<keyword evidence="3" id="KW-1185">Reference proteome</keyword>
<dbReference type="GO" id="GO:0051959">
    <property type="term" value="F:dynein light intermediate chain binding"/>
    <property type="evidence" value="ECO:0007669"/>
    <property type="project" value="InterPro"/>
</dbReference>
<dbReference type="Gene3D" id="3.10.490.20">
    <property type="match status" value="1"/>
</dbReference>
<reference evidence="2" key="1">
    <citation type="journal article" date="2023" name="Science">
        <title>Genome structures resolve the early diversification of teleost fishes.</title>
        <authorList>
            <person name="Parey E."/>
            <person name="Louis A."/>
            <person name="Montfort J."/>
            <person name="Bouchez O."/>
            <person name="Roques C."/>
            <person name="Iampietro C."/>
            <person name="Lluch J."/>
            <person name="Castinel A."/>
            <person name="Donnadieu C."/>
            <person name="Desvignes T."/>
            <person name="Floi Bucao C."/>
            <person name="Jouanno E."/>
            <person name="Wen M."/>
            <person name="Mejri S."/>
            <person name="Dirks R."/>
            <person name="Jansen H."/>
            <person name="Henkel C."/>
            <person name="Chen W.J."/>
            <person name="Zahm M."/>
            <person name="Cabau C."/>
            <person name="Klopp C."/>
            <person name="Thompson A.W."/>
            <person name="Robinson-Rechavi M."/>
            <person name="Braasch I."/>
            <person name="Lecointre G."/>
            <person name="Bobe J."/>
            <person name="Postlethwait J.H."/>
            <person name="Berthelot C."/>
            <person name="Roest Crollius H."/>
            <person name="Guiguen Y."/>
        </authorList>
    </citation>
    <scope>NUCLEOTIDE SEQUENCE</scope>
    <source>
        <strain evidence="2">NC1722</strain>
    </source>
</reference>
<dbReference type="GO" id="GO:0030286">
    <property type="term" value="C:dynein complex"/>
    <property type="evidence" value="ECO:0007669"/>
    <property type="project" value="InterPro"/>
</dbReference>
<dbReference type="GO" id="GO:0007018">
    <property type="term" value="P:microtubule-based movement"/>
    <property type="evidence" value="ECO:0007669"/>
    <property type="project" value="InterPro"/>
</dbReference>
<dbReference type="EMBL" id="JAINUG010000019">
    <property type="protein sequence ID" value="KAJ8412508.1"/>
    <property type="molecule type" value="Genomic_DNA"/>
</dbReference>
<evidence type="ECO:0000313" key="3">
    <source>
        <dbReference type="Proteomes" id="UP001221898"/>
    </source>
</evidence>
<dbReference type="PANTHER" id="PTHR22878:SF63">
    <property type="entry name" value="DYNEIN AXONEMAL HEAVY CHAIN 10"/>
    <property type="match status" value="1"/>
</dbReference>
<accession>A0AAD7T181</accession>
<dbReference type="Proteomes" id="UP001221898">
    <property type="component" value="Unassembled WGS sequence"/>
</dbReference>
<dbReference type="PANTHER" id="PTHR22878">
    <property type="entry name" value="DYNEIN HEAVY CHAIN 6, AXONEMAL-LIKE-RELATED"/>
    <property type="match status" value="1"/>
</dbReference>
<evidence type="ECO:0000259" key="1">
    <source>
        <dbReference type="Pfam" id="PF18199"/>
    </source>
</evidence>